<keyword evidence="2" id="KW-0472">Membrane</keyword>
<sequence>MTHTPPRDGDSRRRADTTRRSVGVSRRQLLAGVGTVGVASLGAGLGTTAFFTDREVTTATLDGGTLDLRLDYRAAYRPGDRRTDFGSDPDADRIPDSGGLVVLEQVPDLRYEDGPREGRPFSEGDWGDAVREIPCDDTRLVDGSVPTIFDLGDVKPGDEGEITTSLHLCGNPAYLWLRTTETVDADGPEDGSMPALTEPEVVAGDDGEGPLVAGELDDYLYVEVWYDTDCDNRYDDEEALLYRGSLDGFLGLAETGYPLAPSRAVADEQDSDASDLSPVVGDLDGCTPLTKIEWDESAGRFTTADKDDAGERALDLGEGDTLAVVYDEDAEPILLELSDFVWKGEGGGEDGDEGEITAFDFRVLTPGFGVCAVAVKAGSDRQGGRGGRGGPGNAGGTETFEFACARSGTVDTDDLGGKGISNVRFSLCPRPSVPPVGDPDGECVQPGVVCLGLRWYLPTGADEDGERFADFPSDVAGTLAEELRTKGLPTDADAINVIQTDVVGFETEYVAIQCRHNADNPNPFTLGL</sequence>
<feature type="compositionally biased region" description="Basic and acidic residues" evidence="1">
    <location>
        <begin position="1"/>
        <end position="19"/>
    </location>
</feature>
<accession>A0ABD5RA14</accession>
<dbReference type="InterPro" id="IPR006311">
    <property type="entry name" value="TAT_signal"/>
</dbReference>
<dbReference type="Proteomes" id="UP001596201">
    <property type="component" value="Unassembled WGS sequence"/>
</dbReference>
<gene>
    <name evidence="3" type="ORF">ACFPJ5_07615</name>
</gene>
<evidence type="ECO:0000256" key="2">
    <source>
        <dbReference type="SAM" id="Phobius"/>
    </source>
</evidence>
<protein>
    <submittedName>
        <fullName evidence="3">CalY family protein</fullName>
    </submittedName>
</protein>
<organism evidence="3 4">
    <name type="scientific">Salinirubrum litoreum</name>
    <dbReference type="NCBI Taxonomy" id="1126234"/>
    <lineage>
        <taxon>Archaea</taxon>
        <taxon>Methanobacteriati</taxon>
        <taxon>Methanobacteriota</taxon>
        <taxon>Stenosarchaea group</taxon>
        <taxon>Halobacteria</taxon>
        <taxon>Halobacteriales</taxon>
        <taxon>Haloferacaceae</taxon>
        <taxon>Salinirubrum</taxon>
    </lineage>
</organism>
<reference evidence="3 4" key="1">
    <citation type="journal article" date="2019" name="Int. J. Syst. Evol. Microbiol.">
        <title>The Global Catalogue of Microorganisms (GCM) 10K type strain sequencing project: providing services to taxonomists for standard genome sequencing and annotation.</title>
        <authorList>
            <consortium name="The Broad Institute Genomics Platform"/>
            <consortium name="The Broad Institute Genome Sequencing Center for Infectious Disease"/>
            <person name="Wu L."/>
            <person name="Ma J."/>
        </authorList>
    </citation>
    <scope>NUCLEOTIDE SEQUENCE [LARGE SCALE GENOMIC DNA]</scope>
    <source>
        <strain evidence="3 4">CGMCC 1.12237</strain>
    </source>
</reference>
<comment type="caution">
    <text evidence="3">The sequence shown here is derived from an EMBL/GenBank/DDBJ whole genome shotgun (WGS) entry which is preliminary data.</text>
</comment>
<keyword evidence="2" id="KW-1133">Transmembrane helix</keyword>
<feature type="region of interest" description="Disordered" evidence="1">
    <location>
        <begin position="1"/>
        <end position="23"/>
    </location>
</feature>
<dbReference type="PROSITE" id="PS51318">
    <property type="entry name" value="TAT"/>
    <property type="match status" value="1"/>
</dbReference>
<keyword evidence="2" id="KW-0812">Transmembrane</keyword>
<evidence type="ECO:0000256" key="1">
    <source>
        <dbReference type="SAM" id="MobiDB-lite"/>
    </source>
</evidence>
<keyword evidence="4" id="KW-1185">Reference proteome</keyword>
<dbReference type="EMBL" id="JBHSKX010000001">
    <property type="protein sequence ID" value="MFC5366804.1"/>
    <property type="molecule type" value="Genomic_DNA"/>
</dbReference>
<feature type="transmembrane region" description="Helical" evidence="2">
    <location>
        <begin position="29"/>
        <end position="51"/>
    </location>
</feature>
<dbReference type="AlphaFoldDB" id="A0ABD5RA14"/>
<evidence type="ECO:0000313" key="3">
    <source>
        <dbReference type="EMBL" id="MFC5366804.1"/>
    </source>
</evidence>
<name>A0ABD5RA14_9EURY</name>
<dbReference type="RefSeq" id="WP_227227860.1">
    <property type="nucleotide sequence ID" value="NZ_JAJCVJ010000001.1"/>
</dbReference>
<proteinExistence type="predicted"/>
<evidence type="ECO:0000313" key="4">
    <source>
        <dbReference type="Proteomes" id="UP001596201"/>
    </source>
</evidence>